<name>A0A443IXF0_9BACI</name>
<dbReference type="OrthoDB" id="2901718at2"/>
<dbReference type="AlphaFoldDB" id="A0A443IXF0"/>
<keyword evidence="3" id="KW-1185">Reference proteome</keyword>
<sequence length="70" mass="7631">MSNFVKSGEAAPVAGTYVEAGHGGGKVKGGQRVQVEQGEALPELKPYTVTITHKGEEKTRERQHVWLLEK</sequence>
<dbReference type="RefSeq" id="WP_120071272.1">
    <property type="nucleotide sequence ID" value="NZ_CP126113.1"/>
</dbReference>
<dbReference type="Proteomes" id="UP000273811">
    <property type="component" value="Unassembled WGS sequence"/>
</dbReference>
<evidence type="ECO:0000313" key="2">
    <source>
        <dbReference type="EMBL" id="RWR12856.1"/>
    </source>
</evidence>
<reference evidence="2" key="1">
    <citation type="submission" date="2018-12" db="EMBL/GenBank/DDBJ databases">
        <authorList>
            <person name="Sun L."/>
            <person name="Chen Z."/>
        </authorList>
    </citation>
    <scope>NUCLEOTIDE SEQUENCE [LARGE SCALE GENOMIC DNA]</scope>
    <source>
        <strain evidence="2">DSM 16012</strain>
    </source>
</reference>
<protein>
    <submittedName>
        <fullName evidence="2">YjzC family protein</fullName>
    </submittedName>
</protein>
<gene>
    <name evidence="2" type="ORF">D4N35_005595</name>
</gene>
<proteinExistence type="predicted"/>
<dbReference type="InterPro" id="IPR025549">
    <property type="entry name" value="YjzC"/>
</dbReference>
<dbReference type="EMBL" id="QYTU02000008">
    <property type="protein sequence ID" value="RWR12856.1"/>
    <property type="molecule type" value="Genomic_DNA"/>
</dbReference>
<comment type="caution">
    <text evidence="2">The sequence shown here is derived from an EMBL/GenBank/DDBJ whole genome shotgun (WGS) entry which is preliminary data.</text>
</comment>
<dbReference type="Pfam" id="PF14168">
    <property type="entry name" value="YjzC"/>
    <property type="match status" value="1"/>
</dbReference>
<evidence type="ECO:0000256" key="1">
    <source>
        <dbReference type="SAM" id="MobiDB-lite"/>
    </source>
</evidence>
<feature type="region of interest" description="Disordered" evidence="1">
    <location>
        <begin position="1"/>
        <end position="31"/>
    </location>
</feature>
<accession>A0A443IXF0</accession>
<organism evidence="2 3">
    <name type="scientific">Siminovitchia fortis</name>
    <dbReference type="NCBI Taxonomy" id="254758"/>
    <lineage>
        <taxon>Bacteria</taxon>
        <taxon>Bacillati</taxon>
        <taxon>Bacillota</taxon>
        <taxon>Bacilli</taxon>
        <taxon>Bacillales</taxon>
        <taxon>Bacillaceae</taxon>
        <taxon>Siminovitchia</taxon>
    </lineage>
</organism>
<evidence type="ECO:0000313" key="3">
    <source>
        <dbReference type="Proteomes" id="UP000273811"/>
    </source>
</evidence>